<dbReference type="InterPro" id="IPR036388">
    <property type="entry name" value="WH-like_DNA-bd_sf"/>
</dbReference>
<organism evidence="4 5">
    <name type="scientific">Candidatus Mycobacterium methanotrophicum</name>
    <dbReference type="NCBI Taxonomy" id="2943498"/>
    <lineage>
        <taxon>Bacteria</taxon>
        <taxon>Bacillati</taxon>
        <taxon>Actinomycetota</taxon>
        <taxon>Actinomycetes</taxon>
        <taxon>Mycobacteriales</taxon>
        <taxon>Mycobacteriaceae</taxon>
        <taxon>Mycobacterium</taxon>
    </lineage>
</organism>
<keyword evidence="5" id="KW-1185">Reference proteome</keyword>
<evidence type="ECO:0000259" key="3">
    <source>
        <dbReference type="PROSITE" id="PS50921"/>
    </source>
</evidence>
<gene>
    <name evidence="4" type="ORF">M5I08_06020</name>
</gene>
<accession>A0ABY4QLM3</accession>
<reference evidence="4" key="1">
    <citation type="submission" date="2022-05" db="EMBL/GenBank/DDBJ databases">
        <title>A methanotrophic Mycobacterium dominates a cave microbial ecosystem.</title>
        <authorList>
            <person name="Van Spanning R.J.M."/>
            <person name="Guan Q."/>
            <person name="Melkonian C."/>
            <person name="Gallant J."/>
            <person name="Polerecky L."/>
            <person name="Flot J.-F."/>
            <person name="Brandt B.W."/>
            <person name="Braster M."/>
            <person name="Iturbe Espinoza P."/>
            <person name="Aerts J."/>
            <person name="Meima-Franke M."/>
            <person name="Piersma S.R."/>
            <person name="Bunduc C."/>
            <person name="Ummels R."/>
            <person name="Pain A."/>
            <person name="Fleming E.J."/>
            <person name="van der Wel N."/>
            <person name="Gherman V.D."/>
            <person name="Sarbu S.M."/>
            <person name="Bodelier P.L.E."/>
            <person name="Bitter W."/>
        </authorList>
    </citation>
    <scope>NUCLEOTIDE SEQUENCE</scope>
    <source>
        <strain evidence="4">Sulfur Cave</strain>
    </source>
</reference>
<dbReference type="InterPro" id="IPR011006">
    <property type="entry name" value="CheY-like_superfamily"/>
</dbReference>
<evidence type="ECO:0000256" key="2">
    <source>
        <dbReference type="ARBA" id="ARBA00023163"/>
    </source>
</evidence>
<evidence type="ECO:0000313" key="5">
    <source>
        <dbReference type="Proteomes" id="UP001056610"/>
    </source>
</evidence>
<dbReference type="InterPro" id="IPR029016">
    <property type="entry name" value="GAF-like_dom_sf"/>
</dbReference>
<keyword evidence="1" id="KW-0805">Transcription regulation</keyword>
<feature type="domain" description="ANTAR" evidence="3">
    <location>
        <begin position="165"/>
        <end position="226"/>
    </location>
</feature>
<dbReference type="SUPFAM" id="SSF55781">
    <property type="entry name" value="GAF domain-like"/>
    <property type="match status" value="1"/>
</dbReference>
<dbReference type="Proteomes" id="UP001056610">
    <property type="component" value="Chromosome"/>
</dbReference>
<dbReference type="Gene3D" id="3.30.450.40">
    <property type="match status" value="1"/>
</dbReference>
<dbReference type="PIRSF" id="PIRSF036625">
    <property type="entry name" value="GAF_ANTAR"/>
    <property type="match status" value="1"/>
</dbReference>
<dbReference type="SMART" id="SM01012">
    <property type="entry name" value="ANTAR"/>
    <property type="match status" value="1"/>
</dbReference>
<dbReference type="EMBL" id="CP097320">
    <property type="protein sequence ID" value="UQX11930.1"/>
    <property type="molecule type" value="Genomic_DNA"/>
</dbReference>
<dbReference type="InterPro" id="IPR005561">
    <property type="entry name" value="ANTAR"/>
</dbReference>
<dbReference type="Pfam" id="PF03861">
    <property type="entry name" value="ANTAR"/>
    <property type="match status" value="1"/>
</dbReference>
<keyword evidence="2" id="KW-0804">Transcription</keyword>
<proteinExistence type="predicted"/>
<evidence type="ECO:0000256" key="1">
    <source>
        <dbReference type="ARBA" id="ARBA00023015"/>
    </source>
</evidence>
<evidence type="ECO:0000313" key="4">
    <source>
        <dbReference type="EMBL" id="UQX11930.1"/>
    </source>
</evidence>
<sequence length="234" mass="24810">MLPRSHVDSARVFTSLADIVTQGSTPKEMYAAMCVAATLMVPGCDHASLMISSHGACSTAAVSDAIAHKIDKLELALGSGPCPDVFREETAQIASDLRTADRWPVFAARVVAETQVRGTISVRMPVDRAKVAALNLFSDTANAFDTKSVERAAVLAAFATVATNAAAHGEDAVALRRGLARNRAIGKAVGMLMVLNDVSDDEAFDILRRTSQDTNVKVADLAADLIRCRSVQQL</sequence>
<dbReference type="Gene3D" id="1.10.10.10">
    <property type="entry name" value="Winged helix-like DNA-binding domain superfamily/Winged helix DNA-binding domain"/>
    <property type="match status" value="1"/>
</dbReference>
<dbReference type="PROSITE" id="PS50921">
    <property type="entry name" value="ANTAR"/>
    <property type="match status" value="1"/>
</dbReference>
<dbReference type="InterPro" id="IPR012074">
    <property type="entry name" value="GAF_ANTAR"/>
</dbReference>
<dbReference type="RefSeq" id="WP_249763152.1">
    <property type="nucleotide sequence ID" value="NZ_CAJUXY010000002.1"/>
</dbReference>
<name>A0ABY4QLM3_9MYCO</name>
<dbReference type="SUPFAM" id="SSF52172">
    <property type="entry name" value="CheY-like"/>
    <property type="match status" value="1"/>
</dbReference>
<protein>
    <submittedName>
        <fullName evidence="4">ANTAR domain-containing protein</fullName>
    </submittedName>
</protein>